<protein>
    <submittedName>
        <fullName evidence="2">CBN-SRR-7 protein</fullName>
    </submittedName>
</protein>
<proteinExistence type="predicted"/>
<keyword evidence="1" id="KW-0472">Membrane</keyword>
<dbReference type="InParanoid" id="G0MS88"/>
<dbReference type="AlphaFoldDB" id="G0MS88"/>
<evidence type="ECO:0000313" key="2">
    <source>
        <dbReference type="EMBL" id="EGT42685.1"/>
    </source>
</evidence>
<dbReference type="OrthoDB" id="5795668at2759"/>
<keyword evidence="1" id="KW-0812">Transmembrane</keyword>
<reference evidence="3" key="1">
    <citation type="submission" date="2011-07" db="EMBL/GenBank/DDBJ databases">
        <authorList>
            <consortium name="Caenorhabditis brenneri Sequencing and Analysis Consortium"/>
            <person name="Wilson R.K."/>
        </authorList>
    </citation>
    <scope>NUCLEOTIDE SEQUENCE [LARGE SCALE GENOMIC DNA]</scope>
    <source>
        <strain evidence="3">PB2801</strain>
    </source>
</reference>
<dbReference type="eggNOG" id="ENOG502TFZB">
    <property type="taxonomic scope" value="Eukaryota"/>
</dbReference>
<keyword evidence="3" id="KW-1185">Reference proteome</keyword>
<feature type="transmembrane region" description="Helical" evidence="1">
    <location>
        <begin position="320"/>
        <end position="346"/>
    </location>
</feature>
<organism evidence="3">
    <name type="scientific">Caenorhabditis brenneri</name>
    <name type="common">Nematode worm</name>
    <dbReference type="NCBI Taxonomy" id="135651"/>
    <lineage>
        <taxon>Eukaryota</taxon>
        <taxon>Metazoa</taxon>
        <taxon>Ecdysozoa</taxon>
        <taxon>Nematoda</taxon>
        <taxon>Chromadorea</taxon>
        <taxon>Rhabditida</taxon>
        <taxon>Rhabditina</taxon>
        <taxon>Rhabditomorpha</taxon>
        <taxon>Rhabditoidea</taxon>
        <taxon>Rhabditidae</taxon>
        <taxon>Peloderinae</taxon>
        <taxon>Caenorhabditis</taxon>
    </lineage>
</organism>
<dbReference type="PANTHER" id="PTHR31930:SF3">
    <property type="entry name" value="GUSTATORY RECEPTOR-RELATED"/>
    <property type="match status" value="1"/>
</dbReference>
<keyword evidence="1" id="KW-1133">Transmembrane helix</keyword>
<dbReference type="EMBL" id="GL379809">
    <property type="protein sequence ID" value="EGT42685.1"/>
    <property type="molecule type" value="Genomic_DNA"/>
</dbReference>
<feature type="transmembrane region" description="Helical" evidence="1">
    <location>
        <begin position="124"/>
        <end position="142"/>
    </location>
</feature>
<name>G0MS88_CAEBE</name>
<dbReference type="PANTHER" id="PTHR31930">
    <property type="entry name" value="SERPENTINE RECEPTOR, CLASS R"/>
    <property type="match status" value="1"/>
</dbReference>
<dbReference type="STRING" id="135651.G0MS88"/>
<feature type="transmembrane region" description="Helical" evidence="1">
    <location>
        <begin position="401"/>
        <end position="419"/>
    </location>
</feature>
<feature type="transmembrane region" description="Helical" evidence="1">
    <location>
        <begin position="278"/>
        <end position="300"/>
    </location>
</feature>
<dbReference type="HOGENOM" id="CLU_043079_0_0_1"/>
<gene>
    <name evidence="2" type="primary">Cbn-srr-7</name>
    <name evidence="2" type="ORF">CAEBREN_23575</name>
</gene>
<feature type="transmembrane region" description="Helical" evidence="1">
    <location>
        <begin position="176"/>
        <end position="198"/>
    </location>
</feature>
<dbReference type="Pfam" id="PF03268">
    <property type="entry name" value="DUF267"/>
    <property type="match status" value="1"/>
</dbReference>
<evidence type="ECO:0000313" key="3">
    <source>
        <dbReference type="Proteomes" id="UP000008068"/>
    </source>
</evidence>
<accession>G0MS88</accession>
<feature type="transmembrane region" description="Helical" evidence="1">
    <location>
        <begin position="210"/>
        <end position="237"/>
    </location>
</feature>
<sequence length="430" mass="48631">MSLETGEMVRSSLIALPETKDPLVEEPLLGGFRKIMQYTSIPTMPPPLLVFSSNDLMVSQLLGPFNYFVKLTLLDCSAKSRRVGFLSRLVAVLVITLLSTRVAFLMMKSRGNVLSFAWAESNFFGFPAIFTQFCGICIFSWTRKEFVETFCEKLGKLKLLRLEQNAALDHYTKIHIFAIGCSIPWLVATMSWSVYNMFEGKIFFGGEETNILFCGILVISNCYIWFISSICLAYYVLIFSAINRETKHFNEELESAKKEKTLKNIEVLEKFDYRQNEILNIVLFINESLSFFGGLVPLFLFYGLVNGVYLTAFMDSVPLLYFAILMFNLAAIIFYNLAILLPACALQEHLTATSRILINNNEFECSKNSVVYRTYRVMVDRIEKIDSTIHVVGAFPINRKVLAAAAFIVPNLGFLLVLVKKVILANGGVV</sequence>
<feature type="transmembrane region" description="Helical" evidence="1">
    <location>
        <begin position="85"/>
        <end position="104"/>
    </location>
</feature>
<dbReference type="Proteomes" id="UP000008068">
    <property type="component" value="Unassembled WGS sequence"/>
</dbReference>
<dbReference type="InterPro" id="IPR004950">
    <property type="entry name" value="DUF267_CAE_spp"/>
</dbReference>
<evidence type="ECO:0000256" key="1">
    <source>
        <dbReference type="SAM" id="Phobius"/>
    </source>
</evidence>